<dbReference type="NCBIfam" id="NF047751">
    <property type="entry name" value="HepT_toxin"/>
    <property type="match status" value="1"/>
</dbReference>
<evidence type="ECO:0000256" key="4">
    <source>
        <dbReference type="ARBA" id="ARBA00024207"/>
    </source>
</evidence>
<evidence type="ECO:0000313" key="5">
    <source>
        <dbReference type="EMBL" id="QPM67837.1"/>
    </source>
</evidence>
<dbReference type="InterPro" id="IPR008201">
    <property type="entry name" value="HepT-like"/>
</dbReference>
<reference evidence="5 6" key="1">
    <citation type="journal article" date="2021" name="Nat. Commun.">
        <title>Isolation of a member of the candidate phylum Atribacteria reveals a unique cell membrane structure.</title>
        <authorList>
            <person name="Taiki K."/>
            <person name="Nobu M.K."/>
            <person name="Kusada H."/>
            <person name="Meng X.-Y."/>
            <person name="Hosoki N."/>
            <person name="Uematsu K."/>
            <person name="Yoshioka H."/>
            <person name="Kamagata Y."/>
            <person name="Tamaki H."/>
        </authorList>
    </citation>
    <scope>NUCLEOTIDE SEQUENCE [LARGE SCALE GENOMIC DNA]</scope>
    <source>
        <strain evidence="5 6">RT761</strain>
    </source>
</reference>
<keyword evidence="6" id="KW-1185">Reference proteome</keyword>
<keyword evidence="2" id="KW-0540">Nuclease</keyword>
<dbReference type="PANTHER" id="PTHR33397:SF3">
    <property type="entry name" value="MRNA NUCLEASE HEPT"/>
    <property type="match status" value="1"/>
</dbReference>
<dbReference type="EMBL" id="CP065383">
    <property type="protein sequence ID" value="QPM67837.1"/>
    <property type="molecule type" value="Genomic_DNA"/>
</dbReference>
<dbReference type="RefSeq" id="WP_218113015.1">
    <property type="nucleotide sequence ID" value="NZ_CP065383.1"/>
</dbReference>
<evidence type="ECO:0000256" key="1">
    <source>
        <dbReference type="ARBA" id="ARBA00022649"/>
    </source>
</evidence>
<comment type="similarity">
    <text evidence="4">Belongs to the HepT RNase toxin family.</text>
</comment>
<dbReference type="GO" id="GO:0004540">
    <property type="term" value="F:RNA nuclease activity"/>
    <property type="evidence" value="ECO:0007669"/>
    <property type="project" value="InterPro"/>
</dbReference>
<evidence type="ECO:0000313" key="6">
    <source>
        <dbReference type="Proteomes" id="UP000594463"/>
    </source>
</evidence>
<gene>
    <name evidence="5" type="ORF">RT761_01050</name>
</gene>
<dbReference type="Proteomes" id="UP000594463">
    <property type="component" value="Chromosome"/>
</dbReference>
<name>A0A7T1AKZ1_ATRLM</name>
<evidence type="ECO:0008006" key="7">
    <source>
        <dbReference type="Google" id="ProtNLM"/>
    </source>
</evidence>
<sequence length="148" mass="17375">MKKIPINQEVIFSRMREIEKNIDKLTIFKGISLENFKKGENYAIGEHYLRRALEAVFDIGTHIGSRFPGERLSTYKDVALFLGKEGIVPQNFAKEKLLKMAGYRNRLVHFYAEVSVNELYEIIQNRLEDFTEFLQYLKLFLTDKDVGY</sequence>
<evidence type="ECO:0000256" key="3">
    <source>
        <dbReference type="ARBA" id="ARBA00022801"/>
    </source>
</evidence>
<dbReference type="PANTHER" id="PTHR33397">
    <property type="entry name" value="UPF0331 PROTEIN YUTE"/>
    <property type="match status" value="1"/>
</dbReference>
<dbReference type="GO" id="GO:0110001">
    <property type="term" value="C:toxin-antitoxin complex"/>
    <property type="evidence" value="ECO:0007669"/>
    <property type="project" value="InterPro"/>
</dbReference>
<evidence type="ECO:0000256" key="2">
    <source>
        <dbReference type="ARBA" id="ARBA00022722"/>
    </source>
</evidence>
<accession>A0A7T1AKZ1</accession>
<dbReference type="GO" id="GO:0016787">
    <property type="term" value="F:hydrolase activity"/>
    <property type="evidence" value="ECO:0007669"/>
    <property type="project" value="UniProtKB-KW"/>
</dbReference>
<proteinExistence type="inferred from homology"/>
<dbReference type="KEGG" id="alam:RT761_01050"/>
<organism evidence="5 6">
    <name type="scientific">Atribacter laminatus</name>
    <dbReference type="NCBI Taxonomy" id="2847778"/>
    <lineage>
        <taxon>Bacteria</taxon>
        <taxon>Pseudomonadati</taxon>
        <taxon>Atribacterota</taxon>
        <taxon>Atribacteria</taxon>
        <taxon>Atribacterales</taxon>
        <taxon>Atribacteraceae</taxon>
        <taxon>Atribacter</taxon>
    </lineage>
</organism>
<dbReference type="InterPro" id="IPR037038">
    <property type="entry name" value="HepT-like_sf"/>
</dbReference>
<keyword evidence="3" id="KW-0378">Hydrolase</keyword>
<protein>
    <recommendedName>
        <fullName evidence="7">DUF86 domain-containing protein</fullName>
    </recommendedName>
</protein>
<dbReference type="AlphaFoldDB" id="A0A7T1AKZ1"/>
<dbReference type="Gene3D" id="1.20.120.580">
    <property type="entry name" value="bsu32300-like"/>
    <property type="match status" value="1"/>
</dbReference>
<keyword evidence="1" id="KW-1277">Toxin-antitoxin system</keyword>
<dbReference type="Pfam" id="PF01934">
    <property type="entry name" value="HepT-like"/>
    <property type="match status" value="1"/>
</dbReference>
<dbReference type="InterPro" id="IPR052379">
    <property type="entry name" value="Type_VII_TA_RNase"/>
</dbReference>